<evidence type="ECO:0000259" key="3">
    <source>
        <dbReference type="Pfam" id="PF01989"/>
    </source>
</evidence>
<keyword evidence="1" id="KW-0408">Iron</keyword>
<dbReference type="AlphaFoldDB" id="F0Y7N8"/>
<dbReference type="GO" id="GO:0016829">
    <property type="term" value="F:lyase activity"/>
    <property type="evidence" value="ECO:0007669"/>
    <property type="project" value="UniProtKB-KW"/>
</dbReference>
<evidence type="ECO:0000313" key="5">
    <source>
        <dbReference type="EMBL" id="EGB08857.1"/>
    </source>
</evidence>
<dbReference type="eggNOG" id="ENOG502RQJN">
    <property type="taxonomic scope" value="Eukaryota"/>
</dbReference>
<reference evidence="5 6" key="1">
    <citation type="journal article" date="2011" name="Proc. Natl. Acad. Sci. U.S.A.">
        <title>Niche of harmful alga Aureococcus anophagefferens revealed through ecogenomics.</title>
        <authorList>
            <person name="Gobler C.J."/>
            <person name="Berry D.L."/>
            <person name="Dyhrman S.T."/>
            <person name="Wilhelm S.W."/>
            <person name="Salamov A."/>
            <person name="Lobanov A.V."/>
            <person name="Zhang Y."/>
            <person name="Collier J.L."/>
            <person name="Wurch L.L."/>
            <person name="Kustka A.B."/>
            <person name="Dill B.D."/>
            <person name="Shah M."/>
            <person name="VerBerkmoes N.C."/>
            <person name="Kuo A."/>
            <person name="Terry A."/>
            <person name="Pangilinan J."/>
            <person name="Lindquist E.A."/>
            <person name="Lucas S."/>
            <person name="Paulsen I.T."/>
            <person name="Hattenrath-Lehmann T.K."/>
            <person name="Talmage S.C."/>
            <person name="Walker E.A."/>
            <person name="Koch F."/>
            <person name="Burson A.M."/>
            <person name="Marcoval M.A."/>
            <person name="Tang Y.Z."/>
            <person name="Lecleir G.R."/>
            <person name="Coyne K.J."/>
            <person name="Berg G.M."/>
            <person name="Bertrand E.M."/>
            <person name="Saito M.A."/>
            <person name="Gladyshev V.N."/>
            <person name="Grigoriev I.V."/>
        </authorList>
    </citation>
    <scope>NUCLEOTIDE SEQUENCE [LARGE SCALE GENOMIC DNA]</scope>
    <source>
        <strain evidence="6">CCMP 1984</strain>
    </source>
</reference>
<feature type="domain" description="Phosphomevalonate dehydratase small subunit-like" evidence="3">
    <location>
        <begin position="48"/>
        <end position="123"/>
    </location>
</feature>
<evidence type="ECO:0000256" key="2">
    <source>
        <dbReference type="ARBA" id="ARBA00023239"/>
    </source>
</evidence>
<evidence type="ECO:0000313" key="6">
    <source>
        <dbReference type="Proteomes" id="UP000002729"/>
    </source>
</evidence>
<dbReference type="PANTHER" id="PTHR36577:SF3">
    <property type="entry name" value="DUF521 DOMAIN PROTEIN (AFU_ORTHOLOGUE AFUA_6G00490)"/>
    <property type="match status" value="1"/>
</dbReference>
<dbReference type="SUPFAM" id="SSF52016">
    <property type="entry name" value="LeuD/IlvD-like"/>
    <property type="match status" value="1"/>
</dbReference>
<dbReference type="Gene3D" id="3.50.30.10">
    <property type="entry name" value="Phosphohistidine domain"/>
    <property type="match status" value="1"/>
</dbReference>
<protein>
    <recommendedName>
        <fullName evidence="7">Aconitase X catalytic domain-containing protein</fullName>
    </recommendedName>
</protein>
<feature type="domain" description="Phosphomevalonate dehydratase large subunit-like" evidence="4">
    <location>
        <begin position="181"/>
        <end position="587"/>
    </location>
</feature>
<accession>F0Y7N8</accession>
<name>F0Y7N8_AURAN</name>
<dbReference type="PIRSF" id="PIRSF036630">
    <property type="entry name" value="UCP036630"/>
    <property type="match status" value="1"/>
</dbReference>
<dbReference type="RefSeq" id="XP_009036834.1">
    <property type="nucleotide sequence ID" value="XM_009038586.1"/>
</dbReference>
<dbReference type="InParanoid" id="F0Y7N8"/>
<dbReference type="InterPro" id="IPR012047">
    <property type="entry name" value="AcnX"/>
</dbReference>
<evidence type="ECO:0000259" key="4">
    <source>
        <dbReference type="Pfam" id="PF04412"/>
    </source>
</evidence>
<dbReference type="InterPro" id="IPR007506">
    <property type="entry name" value="PMDh-L-like_dom"/>
</dbReference>
<evidence type="ECO:0008006" key="7">
    <source>
        <dbReference type="Google" id="ProtNLM"/>
    </source>
</evidence>
<keyword evidence="2" id="KW-0456">Lyase</keyword>
<proteinExistence type="predicted"/>
<dbReference type="InterPro" id="IPR002840">
    <property type="entry name" value="PMDh-S-like_dom"/>
</dbReference>
<dbReference type="OrthoDB" id="2594507at2759"/>
<dbReference type="KEGG" id="aaf:AURANDRAFT_25937"/>
<dbReference type="EMBL" id="GL833127">
    <property type="protein sequence ID" value="EGB08857.1"/>
    <property type="molecule type" value="Genomic_DNA"/>
</dbReference>
<dbReference type="GeneID" id="20220128"/>
<gene>
    <name evidence="5" type="ORF">AURANDRAFT_25937</name>
</gene>
<dbReference type="PANTHER" id="PTHR36577">
    <property type="entry name" value="DUF521 DOMAIN PROTEIN (AFU_ORTHOLOGUE AFUA_6G00490)"/>
    <property type="match status" value="1"/>
</dbReference>
<dbReference type="Proteomes" id="UP000002729">
    <property type="component" value="Unassembled WGS sequence"/>
</dbReference>
<dbReference type="OMA" id="CHLPEGR"/>
<keyword evidence="6" id="KW-1185">Reference proteome</keyword>
<organism evidence="6">
    <name type="scientific">Aureococcus anophagefferens</name>
    <name type="common">Harmful bloom alga</name>
    <dbReference type="NCBI Taxonomy" id="44056"/>
    <lineage>
        <taxon>Eukaryota</taxon>
        <taxon>Sar</taxon>
        <taxon>Stramenopiles</taxon>
        <taxon>Ochrophyta</taxon>
        <taxon>Pelagophyceae</taxon>
        <taxon>Pelagomonadales</taxon>
        <taxon>Pelagomonadaceae</taxon>
        <taxon>Aureococcus</taxon>
    </lineage>
</organism>
<dbReference type="CDD" id="cd01356">
    <property type="entry name" value="AcnX_swivel"/>
    <property type="match status" value="1"/>
</dbReference>
<sequence>MEANFVAEQNASDASDASAAAPATAEVLVAGADGEPVAGEVLYSDVGLSFWGGVCPESGTVIDARHPLAGQCITGKILCLPSGRGSCTGSQVVLELVLNGVGPTAILTREVDDIIALGGVVAEELLDAAPFRIVAVGAGFDALAALAGEVAEVATDGSVVSGGDEIIATTAAAPQAVARSARDEALLAGARGPAAAAAMRIVLRVAAFQRAESLVSVERAHIDACTYIGPGGLRFAERLHEMGGRFCVPTTTNACSVDRGRWRDLDVPDALGVPATRLADCYVALGAAPSFTCAPYLRDDAPARGEHLGYSESNAVVYVNSVSGARSQKYADYMDGCVALCGRAPHAGAHTDASRRATLVLDVGGLVAALDPASDLDVFFAALGYVVGAKAGARVPVVVGLERWPAVSLDDWKAFSAAFGTTAAAPLFHCRGQTPCEGLQDDLDGVETVALTMGDVAAAWADLGGGGAGVSDGPVDLVALGSPHFSGDELARLAALVRKDGGDRPTSSVLVTLSAEVLASREADAAALRAWGAGFVVDTCWCMLNDPVVPPPGGDRRVVTNSAKYAHYAPGLVGRRPHLAGLAACVEAARTGRVPRAAPHWLPHRAFSTALRLLR</sequence>
<dbReference type="Pfam" id="PF01989">
    <property type="entry name" value="AcnX_swivel_put"/>
    <property type="match status" value="1"/>
</dbReference>
<evidence type="ECO:0000256" key="1">
    <source>
        <dbReference type="ARBA" id="ARBA00023004"/>
    </source>
</evidence>
<dbReference type="Pfam" id="PF04412">
    <property type="entry name" value="AcnX"/>
    <property type="match status" value="1"/>
</dbReference>